<dbReference type="InterPro" id="IPR002549">
    <property type="entry name" value="AI-2E-like"/>
</dbReference>
<gene>
    <name evidence="7" type="ORF">EVOR1521_LOCUS24235</name>
</gene>
<protein>
    <recommendedName>
        <fullName evidence="9">Transmembrane protein</fullName>
    </recommendedName>
</protein>
<evidence type="ECO:0000256" key="3">
    <source>
        <dbReference type="ARBA" id="ARBA00022692"/>
    </source>
</evidence>
<evidence type="ECO:0000256" key="5">
    <source>
        <dbReference type="ARBA" id="ARBA00023136"/>
    </source>
</evidence>
<feature type="transmembrane region" description="Helical" evidence="6">
    <location>
        <begin position="185"/>
        <end position="214"/>
    </location>
</feature>
<feature type="transmembrane region" description="Helical" evidence="6">
    <location>
        <begin position="221"/>
        <end position="240"/>
    </location>
</feature>
<feature type="transmembrane region" description="Helical" evidence="6">
    <location>
        <begin position="158"/>
        <end position="179"/>
    </location>
</feature>
<feature type="transmembrane region" description="Helical" evidence="6">
    <location>
        <begin position="34"/>
        <end position="56"/>
    </location>
</feature>
<dbReference type="AlphaFoldDB" id="A0AA36J8E5"/>
<feature type="transmembrane region" description="Helical" evidence="6">
    <location>
        <begin position="121"/>
        <end position="146"/>
    </location>
</feature>
<name>A0AA36J8E5_9DINO</name>
<evidence type="ECO:0000313" key="7">
    <source>
        <dbReference type="EMBL" id="CAJ1401009.1"/>
    </source>
</evidence>
<keyword evidence="8" id="KW-1185">Reference proteome</keyword>
<comment type="similarity">
    <text evidence="2">Belongs to the autoinducer-2 exporter (AI-2E) (TC 2.A.86) family.</text>
</comment>
<dbReference type="Proteomes" id="UP001178507">
    <property type="component" value="Unassembled WGS sequence"/>
</dbReference>
<accession>A0AA36J8E5</accession>
<dbReference type="EMBL" id="CAUJNA010003394">
    <property type="protein sequence ID" value="CAJ1401009.1"/>
    <property type="molecule type" value="Genomic_DNA"/>
</dbReference>
<evidence type="ECO:0000256" key="6">
    <source>
        <dbReference type="SAM" id="Phobius"/>
    </source>
</evidence>
<evidence type="ECO:0000256" key="4">
    <source>
        <dbReference type="ARBA" id="ARBA00022989"/>
    </source>
</evidence>
<evidence type="ECO:0000256" key="1">
    <source>
        <dbReference type="ARBA" id="ARBA00004141"/>
    </source>
</evidence>
<reference evidence="7" key="1">
    <citation type="submission" date="2023-08" db="EMBL/GenBank/DDBJ databases">
        <authorList>
            <person name="Chen Y."/>
            <person name="Shah S."/>
            <person name="Dougan E. K."/>
            <person name="Thang M."/>
            <person name="Chan C."/>
        </authorList>
    </citation>
    <scope>NUCLEOTIDE SEQUENCE</scope>
</reference>
<feature type="transmembrane region" description="Helical" evidence="6">
    <location>
        <begin position="260"/>
        <end position="280"/>
    </location>
</feature>
<evidence type="ECO:0008006" key="9">
    <source>
        <dbReference type="Google" id="ProtNLM"/>
    </source>
</evidence>
<keyword evidence="4 6" id="KW-1133">Transmembrane helix</keyword>
<proteinExistence type="inferred from homology"/>
<evidence type="ECO:0000313" key="8">
    <source>
        <dbReference type="Proteomes" id="UP001178507"/>
    </source>
</evidence>
<evidence type="ECO:0000256" key="2">
    <source>
        <dbReference type="ARBA" id="ARBA00009773"/>
    </source>
</evidence>
<dbReference type="Pfam" id="PF01594">
    <property type="entry name" value="AI-2E_transport"/>
    <property type="match status" value="1"/>
</dbReference>
<keyword evidence="3 6" id="KW-0812">Transmembrane</keyword>
<dbReference type="GO" id="GO:0016020">
    <property type="term" value="C:membrane"/>
    <property type="evidence" value="ECO:0007669"/>
    <property type="project" value="UniProtKB-SubCell"/>
</dbReference>
<organism evidence="7 8">
    <name type="scientific">Effrenium voratum</name>
    <dbReference type="NCBI Taxonomy" id="2562239"/>
    <lineage>
        <taxon>Eukaryota</taxon>
        <taxon>Sar</taxon>
        <taxon>Alveolata</taxon>
        <taxon>Dinophyceae</taxon>
        <taxon>Suessiales</taxon>
        <taxon>Symbiodiniaceae</taxon>
        <taxon>Effrenium</taxon>
    </lineage>
</organism>
<sequence length="335" mass="36754">MGDDEASPSPLWQIPTEEGDVSCKESCCACFSRLISVLCTLAVVFFALLGMATIVIDGAIRVQRDIHLYEEGARSVVSRVKVLVKSLSLALPEAFFTAVSEHLQDNAKLVLSTALGGVLEYAGHVVFELLMLGLYVLFWLCAPMPLNGKTETILRRYLLLKGSACLGYGVCVGVLLHLLRVQLPIVYGLTSFVLSFIPEVGAFLAMLLSLPVILFDSRLEAPAVTLLTALAAQLGLKFFFANIVEVKLVENDSTMKMHPVVTLIAVTFFGLIWGPTGMLLSVPMMTYLKAVLLVEHVPPGYRDPLLILLEGDRMAPKRLARADQKDSRWRKQTSE</sequence>
<keyword evidence="5 6" id="KW-0472">Membrane</keyword>
<comment type="caution">
    <text evidence="7">The sequence shown here is derived from an EMBL/GenBank/DDBJ whole genome shotgun (WGS) entry which is preliminary data.</text>
</comment>
<comment type="subcellular location">
    <subcellularLocation>
        <location evidence="1">Membrane</location>
        <topology evidence="1">Multi-pass membrane protein</topology>
    </subcellularLocation>
</comment>